<protein>
    <submittedName>
        <fullName evidence="1">Uncharacterized protein</fullName>
    </submittedName>
</protein>
<gene>
    <name evidence="1" type="ORF">SEMRO_968_G226050.1</name>
</gene>
<dbReference type="Proteomes" id="UP001153069">
    <property type="component" value="Unassembled WGS sequence"/>
</dbReference>
<organism evidence="1 2">
    <name type="scientific">Seminavis robusta</name>
    <dbReference type="NCBI Taxonomy" id="568900"/>
    <lineage>
        <taxon>Eukaryota</taxon>
        <taxon>Sar</taxon>
        <taxon>Stramenopiles</taxon>
        <taxon>Ochrophyta</taxon>
        <taxon>Bacillariophyta</taxon>
        <taxon>Bacillariophyceae</taxon>
        <taxon>Bacillariophycidae</taxon>
        <taxon>Naviculales</taxon>
        <taxon>Naviculaceae</taxon>
        <taxon>Seminavis</taxon>
    </lineage>
</organism>
<evidence type="ECO:0000313" key="1">
    <source>
        <dbReference type="EMBL" id="CAB9518862.1"/>
    </source>
</evidence>
<name>A0A9N8HN79_9STRA</name>
<reference evidence="1" key="1">
    <citation type="submission" date="2020-06" db="EMBL/GenBank/DDBJ databases">
        <authorList>
            <consortium name="Plant Systems Biology data submission"/>
        </authorList>
    </citation>
    <scope>NUCLEOTIDE SEQUENCE</scope>
    <source>
        <strain evidence="1">D6</strain>
    </source>
</reference>
<evidence type="ECO:0000313" key="2">
    <source>
        <dbReference type="Proteomes" id="UP001153069"/>
    </source>
</evidence>
<keyword evidence="2" id="KW-1185">Reference proteome</keyword>
<comment type="caution">
    <text evidence="1">The sequence shown here is derived from an EMBL/GenBank/DDBJ whole genome shotgun (WGS) entry which is preliminary data.</text>
</comment>
<sequence>MSQQKRLSDYSLEELDVLLKYGRLGSSATGCKSSIATVREILTKDVLLSKAQLANKGEEQFSSDYAMFLLRQHPKLVTESFSGETVLSYFLRHGASSTATIQELCNMWKIYQSSR</sequence>
<dbReference type="EMBL" id="CAICTM010000966">
    <property type="protein sequence ID" value="CAB9518862.1"/>
    <property type="molecule type" value="Genomic_DNA"/>
</dbReference>
<accession>A0A9N8HN79</accession>
<dbReference type="AlphaFoldDB" id="A0A9N8HN79"/>
<proteinExistence type="predicted"/>